<gene>
    <name evidence="6" type="ORF">FA14DRAFT_154185</name>
</gene>
<dbReference type="InterPro" id="IPR013783">
    <property type="entry name" value="Ig-like_fold"/>
</dbReference>
<dbReference type="PANTHER" id="PTHR10343">
    <property type="entry name" value="5'-AMP-ACTIVATED PROTEIN KINASE , BETA SUBUNIT"/>
    <property type="match status" value="1"/>
</dbReference>
<name>A0A316VAS7_9BASI</name>
<dbReference type="GO" id="GO:0005634">
    <property type="term" value="C:nucleus"/>
    <property type="evidence" value="ECO:0007669"/>
    <property type="project" value="TreeGrafter"/>
</dbReference>
<dbReference type="PROSITE" id="PS51257">
    <property type="entry name" value="PROKAR_LIPOPROTEIN"/>
    <property type="match status" value="1"/>
</dbReference>
<feature type="region of interest" description="Disordered" evidence="4">
    <location>
        <begin position="368"/>
        <end position="439"/>
    </location>
</feature>
<feature type="compositionally biased region" description="Low complexity" evidence="4">
    <location>
        <begin position="114"/>
        <end position="123"/>
    </location>
</feature>
<dbReference type="Pfam" id="PF04739">
    <property type="entry name" value="AMPKBI"/>
    <property type="match status" value="1"/>
</dbReference>
<feature type="compositionally biased region" description="Basic and acidic residues" evidence="4">
    <location>
        <begin position="243"/>
        <end position="252"/>
    </location>
</feature>
<dbReference type="GO" id="GO:0031588">
    <property type="term" value="C:nucleotide-activated protein kinase complex"/>
    <property type="evidence" value="ECO:0007669"/>
    <property type="project" value="TreeGrafter"/>
</dbReference>
<dbReference type="InterPro" id="IPR032640">
    <property type="entry name" value="AMPK1_CBM"/>
</dbReference>
<dbReference type="Pfam" id="PF16561">
    <property type="entry name" value="AMPK1_CBM"/>
    <property type="match status" value="1"/>
</dbReference>
<organism evidence="6 7">
    <name type="scientific">Meira miltonrushii</name>
    <dbReference type="NCBI Taxonomy" id="1280837"/>
    <lineage>
        <taxon>Eukaryota</taxon>
        <taxon>Fungi</taxon>
        <taxon>Dikarya</taxon>
        <taxon>Basidiomycota</taxon>
        <taxon>Ustilaginomycotina</taxon>
        <taxon>Exobasidiomycetes</taxon>
        <taxon>Exobasidiales</taxon>
        <taxon>Brachybasidiaceae</taxon>
        <taxon>Meira</taxon>
    </lineage>
</organism>
<dbReference type="GO" id="GO:0005737">
    <property type="term" value="C:cytoplasm"/>
    <property type="evidence" value="ECO:0007669"/>
    <property type="project" value="UniProtKB-SubCell"/>
</dbReference>
<evidence type="ECO:0000259" key="5">
    <source>
        <dbReference type="SMART" id="SM01010"/>
    </source>
</evidence>
<feature type="compositionally biased region" description="Low complexity" evidence="4">
    <location>
        <begin position="304"/>
        <end position="317"/>
    </location>
</feature>
<keyword evidence="3" id="KW-0963">Cytoplasm</keyword>
<proteinExistence type="inferred from homology"/>
<dbReference type="Proteomes" id="UP000245771">
    <property type="component" value="Unassembled WGS sequence"/>
</dbReference>
<keyword evidence="7" id="KW-1185">Reference proteome</keyword>
<feature type="region of interest" description="Disordered" evidence="4">
    <location>
        <begin position="243"/>
        <end position="317"/>
    </location>
</feature>
<dbReference type="AlphaFoldDB" id="A0A316VAS7"/>
<dbReference type="SUPFAM" id="SSF160219">
    <property type="entry name" value="AMPKBI-like"/>
    <property type="match status" value="1"/>
</dbReference>
<evidence type="ECO:0000313" key="7">
    <source>
        <dbReference type="Proteomes" id="UP000245771"/>
    </source>
</evidence>
<feature type="compositionally biased region" description="Low complexity" evidence="4">
    <location>
        <begin position="254"/>
        <end position="279"/>
    </location>
</feature>
<dbReference type="GO" id="GO:0019901">
    <property type="term" value="F:protein kinase binding"/>
    <property type="evidence" value="ECO:0007669"/>
    <property type="project" value="TreeGrafter"/>
</dbReference>
<accession>A0A316VAS7</accession>
<feature type="compositionally biased region" description="Low complexity" evidence="4">
    <location>
        <begin position="62"/>
        <end position="77"/>
    </location>
</feature>
<dbReference type="FunFam" id="2.60.40.10:FF:000562">
    <property type="entry name" value="Snf1 kinase complex beta-subunit Gal83"/>
    <property type="match status" value="1"/>
</dbReference>
<dbReference type="Gene3D" id="6.20.250.60">
    <property type="match status" value="1"/>
</dbReference>
<feature type="compositionally biased region" description="Polar residues" evidence="4">
    <location>
        <begin position="427"/>
        <end position="439"/>
    </location>
</feature>
<dbReference type="Gene3D" id="2.60.40.10">
    <property type="entry name" value="Immunoglobulins"/>
    <property type="match status" value="1"/>
</dbReference>
<reference evidence="6 7" key="1">
    <citation type="journal article" date="2018" name="Mol. Biol. Evol.">
        <title>Broad Genomic Sampling Reveals a Smut Pathogenic Ancestry of the Fungal Clade Ustilaginomycotina.</title>
        <authorList>
            <person name="Kijpornyongpan T."/>
            <person name="Mondo S.J."/>
            <person name="Barry K."/>
            <person name="Sandor L."/>
            <person name="Lee J."/>
            <person name="Lipzen A."/>
            <person name="Pangilinan J."/>
            <person name="LaButti K."/>
            <person name="Hainaut M."/>
            <person name="Henrissat B."/>
            <person name="Grigoriev I.V."/>
            <person name="Spatafora J.W."/>
            <person name="Aime M.C."/>
        </authorList>
    </citation>
    <scope>NUCLEOTIDE SEQUENCE [LARGE SCALE GENOMIC DNA]</scope>
    <source>
        <strain evidence="6 7">MCA 3882</strain>
    </source>
</reference>
<dbReference type="PANTHER" id="PTHR10343:SF84">
    <property type="entry name" value="5'-AMP-ACTIVATED PROTEIN KINASE SUBUNIT BETA-1"/>
    <property type="match status" value="1"/>
</dbReference>
<evidence type="ECO:0000256" key="4">
    <source>
        <dbReference type="SAM" id="MobiDB-lite"/>
    </source>
</evidence>
<dbReference type="GeneID" id="37019445"/>
<sequence length="725" mass="76480">MPLRIILSPPPVDIDDGLSSATLSPITASCKLSSGIASLSSPHRQSSQDSTSLLSPGGTDASHTSSSGASRLRSVSSPVDDGSTEGSSFSQVGPGYDSYNPMFPYRGGTAKNDSSATSSNSPSIRDPLGRKQPTALPSYLKIPTLIPSAYASPTSSEPSSPHPADRVTMEDDFGSSMEGQPPSASQQLTPAVTTQTNRHALGGSAAVAILNTEDVLLAPGEAGKVTSPLMDESDSSRDIELEKEGLTKEHTADSTSTSERSIAATISSTASDQSTDQRQNNSRTPTPTPGSMGSGRAMTPTEAKSGTLTSLSSSKSTEAARLAQAALAASNTDQMRRPSLQLYTGTESGAATPALPIGLTSAPSSALTPAIPTYGSDNTNESSPTTPLTKETNSLKLTLPETTPTAKEPVRGHPVTTPPKGEHRSQGHVTSPSHQRQSSVPLVPIVVKWRGGGKEVFVTGTFANEWRSKISLRKSPTSTGKRPEYSCVLHLAPGTHRLKFIVDDRWRVSRDLSTASDGEGNLTNYIEVAHTGPAHPGPLSAPGEDLLAPMEEDENKGKKQGLSAHKAAVDLLEEARRAEALQRGNLLDVFGEDKVRHEERWTQEIPPSIVKAQASEEAYRNELEAFQASSESKSSRHHNSRDAPAPPVDVPVPPTLPRQLEKVILNSTSAAVLGTVDDNSVLPAPNHAVLHHLTASAIKSGVIATGCTVRYRKKYITTVYYRAAS</sequence>
<feature type="compositionally biased region" description="Polar residues" evidence="4">
    <location>
        <begin position="182"/>
        <end position="197"/>
    </location>
</feature>
<evidence type="ECO:0000256" key="3">
    <source>
        <dbReference type="ARBA" id="ARBA00022490"/>
    </source>
</evidence>
<dbReference type="SUPFAM" id="SSF81296">
    <property type="entry name" value="E set domains"/>
    <property type="match status" value="1"/>
</dbReference>
<feature type="compositionally biased region" description="Polar residues" evidence="4">
    <location>
        <begin position="375"/>
        <end position="405"/>
    </location>
</feature>
<feature type="domain" description="Association with the SNF1 complex (ASC)" evidence="5">
    <location>
        <begin position="594"/>
        <end position="724"/>
    </location>
</feature>
<feature type="compositionally biased region" description="Polar residues" evidence="4">
    <location>
        <begin position="36"/>
        <end position="54"/>
    </location>
</feature>
<dbReference type="OrthoDB" id="531008at2759"/>
<protein>
    <submittedName>
        <fullName evidence="6">AMPKBI-domain-containing protein</fullName>
    </submittedName>
</protein>
<feature type="region of interest" description="Disordered" evidence="4">
    <location>
        <begin position="624"/>
        <end position="652"/>
    </location>
</feature>
<dbReference type="InterPro" id="IPR037256">
    <property type="entry name" value="ASC_dom_sf"/>
</dbReference>
<feature type="compositionally biased region" description="Polar residues" evidence="4">
    <location>
        <begin position="280"/>
        <end position="291"/>
    </location>
</feature>
<evidence type="ECO:0000256" key="2">
    <source>
        <dbReference type="ARBA" id="ARBA00010926"/>
    </source>
</evidence>
<dbReference type="EMBL" id="KZ819603">
    <property type="protein sequence ID" value="PWN34739.1"/>
    <property type="molecule type" value="Genomic_DNA"/>
</dbReference>
<evidence type="ECO:0000313" key="6">
    <source>
        <dbReference type="EMBL" id="PWN34739.1"/>
    </source>
</evidence>
<dbReference type="GO" id="GO:0007165">
    <property type="term" value="P:signal transduction"/>
    <property type="evidence" value="ECO:0007669"/>
    <property type="project" value="UniProtKB-ARBA"/>
</dbReference>
<comment type="subcellular location">
    <subcellularLocation>
        <location evidence="1">Cytoplasm</location>
    </subcellularLocation>
</comment>
<dbReference type="CDD" id="cd02859">
    <property type="entry name" value="E_set_AMPKbeta_like_N"/>
    <property type="match status" value="1"/>
</dbReference>
<dbReference type="InterPro" id="IPR014756">
    <property type="entry name" value="Ig_E-set"/>
</dbReference>
<evidence type="ECO:0000256" key="1">
    <source>
        <dbReference type="ARBA" id="ARBA00004496"/>
    </source>
</evidence>
<dbReference type="InterPro" id="IPR050827">
    <property type="entry name" value="CRP1_MDG1_kinase"/>
</dbReference>
<feature type="compositionally biased region" description="Low complexity" evidence="4">
    <location>
        <begin position="147"/>
        <end position="159"/>
    </location>
</feature>
<dbReference type="InterPro" id="IPR006828">
    <property type="entry name" value="ASC_dom"/>
</dbReference>
<feature type="region of interest" description="Disordered" evidence="4">
    <location>
        <begin position="36"/>
        <end position="197"/>
    </location>
</feature>
<dbReference type="RefSeq" id="XP_025355041.1">
    <property type="nucleotide sequence ID" value="XM_025497664.1"/>
</dbReference>
<dbReference type="InParanoid" id="A0A316VAS7"/>
<comment type="similarity">
    <text evidence="2">Belongs to the 5'-AMP-activated protein kinase beta subunit family.</text>
</comment>
<dbReference type="SMART" id="SM01010">
    <property type="entry name" value="AMPKBI"/>
    <property type="match status" value="1"/>
</dbReference>
<dbReference type="STRING" id="1280837.A0A316VAS7"/>